<name>A0A1Y1MYB1_PHOPY</name>
<organism evidence="2">
    <name type="scientific">Photinus pyralis</name>
    <name type="common">Common eastern firefly</name>
    <name type="synonym">Lampyris pyralis</name>
    <dbReference type="NCBI Taxonomy" id="7054"/>
    <lineage>
        <taxon>Eukaryota</taxon>
        <taxon>Metazoa</taxon>
        <taxon>Ecdysozoa</taxon>
        <taxon>Arthropoda</taxon>
        <taxon>Hexapoda</taxon>
        <taxon>Insecta</taxon>
        <taxon>Pterygota</taxon>
        <taxon>Neoptera</taxon>
        <taxon>Endopterygota</taxon>
        <taxon>Coleoptera</taxon>
        <taxon>Polyphaga</taxon>
        <taxon>Elateriformia</taxon>
        <taxon>Elateroidea</taxon>
        <taxon>Lampyridae</taxon>
        <taxon>Lampyrinae</taxon>
        <taxon>Photinus</taxon>
    </lineage>
</organism>
<dbReference type="GO" id="GO:0046872">
    <property type="term" value="F:metal ion binding"/>
    <property type="evidence" value="ECO:0007669"/>
    <property type="project" value="InterPro"/>
</dbReference>
<evidence type="ECO:0000259" key="1">
    <source>
        <dbReference type="SMART" id="SM01264"/>
    </source>
</evidence>
<dbReference type="SMART" id="SM01264">
    <property type="entry name" value="M16C_associated"/>
    <property type="match status" value="1"/>
</dbReference>
<dbReference type="InterPro" id="IPR013578">
    <property type="entry name" value="Peptidase_M16C_assoc"/>
</dbReference>
<dbReference type="PANTHER" id="PTHR43016">
    <property type="entry name" value="PRESEQUENCE PROTEASE"/>
    <property type="match status" value="1"/>
</dbReference>
<dbReference type="InterPro" id="IPR007863">
    <property type="entry name" value="Peptidase_M16_C"/>
</dbReference>
<reference evidence="2" key="1">
    <citation type="journal article" date="2016" name="Sci. Rep.">
        <title>Molecular characterization of firefly nuptial gifts: a multi-omics approach sheds light on postcopulatory sexual selection.</title>
        <authorList>
            <person name="Al-Wathiqui N."/>
            <person name="Fallon T.R."/>
            <person name="South A."/>
            <person name="Weng J.K."/>
            <person name="Lewis S.M."/>
        </authorList>
    </citation>
    <scope>NUCLEOTIDE SEQUENCE</scope>
</reference>
<evidence type="ECO:0000313" key="2">
    <source>
        <dbReference type="EMBL" id="JAV90662.1"/>
    </source>
</evidence>
<dbReference type="SUPFAM" id="SSF63411">
    <property type="entry name" value="LuxS/MPP-like metallohydrolase"/>
    <property type="match status" value="4"/>
</dbReference>
<dbReference type="Pfam" id="PF08367">
    <property type="entry name" value="M16C_assoc"/>
    <property type="match status" value="1"/>
</dbReference>
<sequence>MPPADITPTSVSGSFELVHCVKAFNRIPVYEFKSKHTGLTVVIAEVDGPVVSGFFCLATEAFDDDGLPHTLEHLIFLGSELYPYKGVLDLLANRCLASGTNAWTDVDHTCYTMQTAGYEGFLSLMPIYIDHILYPILSEEAFITEVHHITGTGEDAGVVYCEMQGCENSGESRLHLTMQRKMYPGKCGYSSETGGIMKNLRESTTNAKVRKYHKEFYRPENLRLIIVGLIKPDDVFRALEPVESKIIEKGDRGSFTRPWQNPCPAVEQAEDIVIKYPSDDETSGMVSVSWRGPSAVKANAEVSACAILLKYLTDFSVAPLQQEFVEIDDPFANLVSYSLYENSETCLYLMFQGVPKEKLHLIKPKLDTVFKAIVDQEDIDMKRLKSIINRQKLEYLSNLEISPHSSVANLLINQMLFGHSEEDLKQRINPLAHLEKMDQEPKEYWVQLLSKWFVNNIVVSIQGVPSTEEQQKMAAEEKARIEAQVELLTETGVAQKADELVKAIEFNERPPPDSMLTCVPIPNVKSINFHEVTRYTTLSSNQNHINLSNTPVFTYFDHLKSGFVYLAALMDTSNVPMELRPYLPILLETLLESPINRNGEIIPYEDVIAQLQDDTVSAGKQLGLCGLDSGRFQCGIYAHTASIILQLEPAKFERGVIWLRELLYQTQFTVERLKIIAAKIINEVAHAKRSGGSMVSYIMKALRYVPDSNQQANGVFKQHKFLTQLVSDLEGPNSAEVLAVMEKVRSMITDPSNVTLYCAANLDYLGENPVEAFNNLLTPELNLIGTQKSLNVTPDWKLLSPQNENGLSHCIVGMGCLESSEFRQSTASVRAYDDPDMPAIMVYANYLTQAEGPLWKQIRGKGFAYGFSITLKVHEGLMHLGFSRATNVVGAYKEAAEIVKKQIETEEWDNTLFESAKCSLIYEFIQNEESIGCVVMHSLQTYFFGVNYEYNRTLLQLIDEVTINDLNRVGKKYFAPLFNPSQVKTAIVCDPTKVEEIAAGFKQFDINLKVYPSLEDSFLTEMC</sequence>
<dbReference type="EMBL" id="GEZM01017458">
    <property type="protein sequence ID" value="JAV90662.1"/>
    <property type="molecule type" value="Transcribed_RNA"/>
</dbReference>
<dbReference type="PANTHER" id="PTHR43016:SF16">
    <property type="entry name" value="METALLOPROTEASE, PUTATIVE (AFU_ORTHOLOGUE AFUA_4G07610)-RELATED"/>
    <property type="match status" value="1"/>
</dbReference>
<dbReference type="GO" id="GO:0006508">
    <property type="term" value="P:proteolysis"/>
    <property type="evidence" value="ECO:0007669"/>
    <property type="project" value="InterPro"/>
</dbReference>
<accession>A0A1Y1MYB1</accession>
<dbReference type="InterPro" id="IPR011249">
    <property type="entry name" value="Metalloenz_LuxS/M16"/>
</dbReference>
<dbReference type="Pfam" id="PF05193">
    <property type="entry name" value="Peptidase_M16_C"/>
    <property type="match status" value="1"/>
</dbReference>
<protein>
    <recommendedName>
        <fullName evidence="1">Peptidase M16C associated domain-containing protein</fullName>
    </recommendedName>
</protein>
<dbReference type="AlphaFoldDB" id="A0A1Y1MYB1"/>
<proteinExistence type="predicted"/>
<dbReference type="Gene3D" id="3.30.830.10">
    <property type="entry name" value="Metalloenzyme, LuxS/M16 peptidase-like"/>
    <property type="match status" value="4"/>
</dbReference>
<feature type="domain" description="Peptidase M16C associated" evidence="1">
    <location>
        <begin position="463"/>
        <end position="725"/>
    </location>
</feature>
<dbReference type="FunFam" id="3.30.830.10:FF:000015">
    <property type="entry name" value="Putative zinc metalloprotease"/>
    <property type="match status" value="1"/>
</dbReference>
<dbReference type="FunFam" id="3.30.830.10:FF:000031">
    <property type="entry name" value="Putative zinc metalloprotease"/>
    <property type="match status" value="1"/>
</dbReference>